<dbReference type="InterPro" id="IPR011009">
    <property type="entry name" value="Kinase-like_dom_sf"/>
</dbReference>
<dbReference type="GO" id="GO:0005524">
    <property type="term" value="F:ATP binding"/>
    <property type="evidence" value="ECO:0007669"/>
    <property type="project" value="UniProtKB-UniRule"/>
</dbReference>
<proteinExistence type="predicted"/>
<dbReference type="EMBL" id="WJXA01000010">
    <property type="protein sequence ID" value="KAF7129111.1"/>
    <property type="molecule type" value="Genomic_DNA"/>
</dbReference>
<comment type="caution">
    <text evidence="2">The sequence shown here is derived from an EMBL/GenBank/DDBJ whole genome shotgun (WGS) entry which is preliminary data.</text>
</comment>
<evidence type="ECO:0000256" key="1">
    <source>
        <dbReference type="PROSITE-ProRule" id="PRU10141"/>
    </source>
</evidence>
<evidence type="ECO:0000313" key="2">
    <source>
        <dbReference type="EMBL" id="KAF7129111.1"/>
    </source>
</evidence>
<dbReference type="PROSITE" id="PS00107">
    <property type="entry name" value="PROTEIN_KINASE_ATP"/>
    <property type="match status" value="1"/>
</dbReference>
<dbReference type="Gene3D" id="3.30.200.20">
    <property type="entry name" value="Phosphorylase Kinase, domain 1"/>
    <property type="match status" value="1"/>
</dbReference>
<dbReference type="SUPFAM" id="SSF56112">
    <property type="entry name" value="Protein kinase-like (PK-like)"/>
    <property type="match status" value="1"/>
</dbReference>
<evidence type="ECO:0008006" key="4">
    <source>
        <dbReference type="Google" id="ProtNLM"/>
    </source>
</evidence>
<keyword evidence="1" id="KW-0547">Nucleotide-binding</keyword>
<evidence type="ECO:0000313" key="3">
    <source>
        <dbReference type="Proteomes" id="UP000626092"/>
    </source>
</evidence>
<protein>
    <recommendedName>
        <fullName evidence="4">Protein kinase domain-containing protein</fullName>
    </recommendedName>
</protein>
<keyword evidence="3" id="KW-1185">Reference proteome</keyword>
<dbReference type="Proteomes" id="UP000626092">
    <property type="component" value="Unassembled WGS sequence"/>
</dbReference>
<dbReference type="InterPro" id="IPR017441">
    <property type="entry name" value="Protein_kinase_ATP_BS"/>
</dbReference>
<dbReference type="OrthoDB" id="4062651at2759"/>
<dbReference type="InterPro" id="IPR050823">
    <property type="entry name" value="Plant_Ser_Thr_Prot_Kinase"/>
</dbReference>
<organism evidence="2 3">
    <name type="scientific">Rhododendron simsii</name>
    <name type="common">Sims's rhododendron</name>
    <dbReference type="NCBI Taxonomy" id="118357"/>
    <lineage>
        <taxon>Eukaryota</taxon>
        <taxon>Viridiplantae</taxon>
        <taxon>Streptophyta</taxon>
        <taxon>Embryophyta</taxon>
        <taxon>Tracheophyta</taxon>
        <taxon>Spermatophyta</taxon>
        <taxon>Magnoliopsida</taxon>
        <taxon>eudicotyledons</taxon>
        <taxon>Gunneridae</taxon>
        <taxon>Pentapetalae</taxon>
        <taxon>asterids</taxon>
        <taxon>Ericales</taxon>
        <taxon>Ericaceae</taxon>
        <taxon>Ericoideae</taxon>
        <taxon>Rhodoreae</taxon>
        <taxon>Rhododendron</taxon>
    </lineage>
</organism>
<dbReference type="AlphaFoldDB" id="A0A834GD51"/>
<reference evidence="2" key="1">
    <citation type="submission" date="2019-11" db="EMBL/GenBank/DDBJ databases">
        <authorList>
            <person name="Liu Y."/>
            <person name="Hou J."/>
            <person name="Li T.-Q."/>
            <person name="Guan C.-H."/>
            <person name="Wu X."/>
            <person name="Wu H.-Z."/>
            <person name="Ling F."/>
            <person name="Zhang R."/>
            <person name="Shi X.-G."/>
            <person name="Ren J.-P."/>
            <person name="Chen E.-F."/>
            <person name="Sun J.-M."/>
        </authorList>
    </citation>
    <scope>NUCLEOTIDE SEQUENCE</scope>
    <source>
        <strain evidence="2">Adult_tree_wgs_1</strain>
        <tissue evidence="2">Leaves</tissue>
    </source>
</reference>
<sequence>MADVVVRLKWVLASKNPCMVPSTEEEKEDDLSVGGSVYEQFGENAKRENTQGRNRSKGEWKNVTLHFRRFLVGSNIPRNFTSLAASGGNKAYMKGQILPTPNLRIFSFLELKNATKNFRKDRLVGEGGFGKVYKGWLYDKNGSGLILAVKKMNPESWQGFEEWQLSQHLTLPPVQLYLTSSPSKGTAVAWHQVMYPDAYIWKYDQDALLYQVTLVWQEQAKQQEIVKPIGRG</sequence>
<accession>A0A834GD51</accession>
<feature type="binding site" evidence="1">
    <location>
        <position position="151"/>
    </location>
    <ligand>
        <name>ATP</name>
        <dbReference type="ChEBI" id="CHEBI:30616"/>
    </ligand>
</feature>
<dbReference type="PANTHER" id="PTHR45621">
    <property type="entry name" value="OS01G0588500 PROTEIN-RELATED"/>
    <property type="match status" value="1"/>
</dbReference>
<keyword evidence="1" id="KW-0067">ATP-binding</keyword>
<gene>
    <name evidence="2" type="ORF">RHSIM_Rhsim10G0121600</name>
</gene>
<name>A0A834GD51_RHOSS</name>